<comment type="caution">
    <text evidence="2">The sequence shown here is derived from an EMBL/GenBank/DDBJ whole genome shotgun (WGS) entry which is preliminary data.</text>
</comment>
<dbReference type="Proteomes" id="UP001139193">
    <property type="component" value="Unassembled WGS sequence"/>
</dbReference>
<evidence type="ECO:0000313" key="2">
    <source>
        <dbReference type="EMBL" id="MCI1190197.1"/>
    </source>
</evidence>
<feature type="region of interest" description="Disordered" evidence="1">
    <location>
        <begin position="222"/>
        <end position="242"/>
    </location>
</feature>
<dbReference type="InterPro" id="IPR009078">
    <property type="entry name" value="Ferritin-like_SF"/>
</dbReference>
<evidence type="ECO:0000256" key="1">
    <source>
        <dbReference type="SAM" id="MobiDB-lite"/>
    </source>
</evidence>
<reference evidence="2" key="1">
    <citation type="submission" date="2022-03" db="EMBL/GenBank/DDBJ databases">
        <title>Bacterial whole genome sequence for Hymenobacter sp. DH14.</title>
        <authorList>
            <person name="Le V."/>
        </authorList>
    </citation>
    <scope>NUCLEOTIDE SEQUENCE</scope>
    <source>
        <strain evidence="2">DH14</strain>
    </source>
</reference>
<gene>
    <name evidence="2" type="ORF">MON38_22450</name>
</gene>
<organism evidence="2 3">
    <name type="scientific">Hymenobacter cyanobacteriorum</name>
    <dbReference type="NCBI Taxonomy" id="2926463"/>
    <lineage>
        <taxon>Bacteria</taxon>
        <taxon>Pseudomonadati</taxon>
        <taxon>Bacteroidota</taxon>
        <taxon>Cytophagia</taxon>
        <taxon>Cytophagales</taxon>
        <taxon>Hymenobacteraceae</taxon>
        <taxon>Hymenobacter</taxon>
    </lineage>
</organism>
<name>A0A9X1VJY5_9BACT</name>
<dbReference type="EMBL" id="JALBGC010000008">
    <property type="protein sequence ID" value="MCI1190197.1"/>
    <property type="molecule type" value="Genomic_DNA"/>
</dbReference>
<sequence length="290" mass="30366">MNFFNIISQLAEVDSDVMGRLDSRRAVFSSLTTVGKRATQAAVPALLASFFSKAYAGTSAGDPKEVFNYALTLELLEADFYKKVIASPLFNTATAADQAAIRQISKHENSHVSLLQAVVTGIGGTPVTNITFKQATFNSLATFYGGATSILGVAQLLEDTGVRAYKGRAADLQGLGDVTISGSVYNPLETALRIHSVEARHAAHIRYMRSTLNPATTPWITGGGDLDGQPHYTGATPESNTTQSGVSLIAANAITANTTYSQADAAASFDEPLTVAEVTDASRAGGLIGA</sequence>
<protein>
    <submittedName>
        <fullName evidence="2">Ferritin-like domain-containing protein</fullName>
    </submittedName>
</protein>
<dbReference type="SUPFAM" id="SSF47240">
    <property type="entry name" value="Ferritin-like"/>
    <property type="match status" value="1"/>
</dbReference>
<dbReference type="RefSeq" id="WP_241938405.1">
    <property type="nucleotide sequence ID" value="NZ_JALBGC010000008.1"/>
</dbReference>
<evidence type="ECO:0000313" key="3">
    <source>
        <dbReference type="Proteomes" id="UP001139193"/>
    </source>
</evidence>
<dbReference type="Pfam" id="PF13668">
    <property type="entry name" value="Ferritin_2"/>
    <property type="match status" value="1"/>
</dbReference>
<dbReference type="AlphaFoldDB" id="A0A9X1VJY5"/>
<keyword evidence="3" id="KW-1185">Reference proteome</keyword>
<accession>A0A9X1VJY5</accession>
<proteinExistence type="predicted"/>